<dbReference type="EMBL" id="BOPF01000063">
    <property type="protein sequence ID" value="GIJ52063.1"/>
    <property type="molecule type" value="Genomic_DNA"/>
</dbReference>
<proteinExistence type="predicted"/>
<comment type="caution">
    <text evidence="1">The sequence shown here is derived from an EMBL/GenBank/DDBJ whole genome shotgun (WGS) entry which is preliminary data.</text>
</comment>
<accession>A0A8J4DWA9</accession>
<dbReference type="Proteomes" id="UP000619260">
    <property type="component" value="Unassembled WGS sequence"/>
</dbReference>
<gene>
    <name evidence="1" type="ORF">Val02_89490</name>
</gene>
<dbReference type="RefSeq" id="WP_203905460.1">
    <property type="nucleotide sequence ID" value="NZ_BOPF01000063.1"/>
</dbReference>
<evidence type="ECO:0000313" key="2">
    <source>
        <dbReference type="Proteomes" id="UP000619260"/>
    </source>
</evidence>
<reference evidence="1" key="1">
    <citation type="submission" date="2021-01" db="EMBL/GenBank/DDBJ databases">
        <title>Whole genome shotgun sequence of Virgisporangium aliadipatigenens NBRC 105644.</title>
        <authorList>
            <person name="Komaki H."/>
            <person name="Tamura T."/>
        </authorList>
    </citation>
    <scope>NUCLEOTIDE SEQUENCE</scope>
    <source>
        <strain evidence="1">NBRC 105644</strain>
    </source>
</reference>
<evidence type="ECO:0000313" key="1">
    <source>
        <dbReference type="EMBL" id="GIJ52063.1"/>
    </source>
</evidence>
<dbReference type="AlphaFoldDB" id="A0A8J4DWA9"/>
<name>A0A8J4DWA9_9ACTN</name>
<organism evidence="1 2">
    <name type="scientific">Virgisporangium aliadipatigenens</name>
    <dbReference type="NCBI Taxonomy" id="741659"/>
    <lineage>
        <taxon>Bacteria</taxon>
        <taxon>Bacillati</taxon>
        <taxon>Actinomycetota</taxon>
        <taxon>Actinomycetes</taxon>
        <taxon>Micromonosporales</taxon>
        <taxon>Micromonosporaceae</taxon>
        <taxon>Virgisporangium</taxon>
    </lineage>
</organism>
<keyword evidence="2" id="KW-1185">Reference proteome</keyword>
<sequence length="61" mass="6368">MTTETGAPQVEDVAGSHSKACWSVQEVGWKDLVPGLSDEVIALVAPPVVVCAQDLGHRPAD</sequence>
<protein>
    <submittedName>
        <fullName evidence="1">Uncharacterized protein</fullName>
    </submittedName>
</protein>